<evidence type="ECO:0000313" key="2">
    <source>
        <dbReference type="Proteomes" id="UP000055048"/>
    </source>
</evidence>
<evidence type="ECO:0000313" key="1">
    <source>
        <dbReference type="EMBL" id="KRX33757.1"/>
    </source>
</evidence>
<organism evidence="1 2">
    <name type="scientific">Trichinella murrelli</name>
    <dbReference type="NCBI Taxonomy" id="144512"/>
    <lineage>
        <taxon>Eukaryota</taxon>
        <taxon>Metazoa</taxon>
        <taxon>Ecdysozoa</taxon>
        <taxon>Nematoda</taxon>
        <taxon>Enoplea</taxon>
        <taxon>Dorylaimia</taxon>
        <taxon>Trichinellida</taxon>
        <taxon>Trichinellidae</taxon>
        <taxon>Trichinella</taxon>
    </lineage>
</organism>
<dbReference type="EMBL" id="JYDJ01000713">
    <property type="protein sequence ID" value="KRX33757.1"/>
    <property type="molecule type" value="Genomic_DNA"/>
</dbReference>
<dbReference type="Proteomes" id="UP000055048">
    <property type="component" value="Unassembled WGS sequence"/>
</dbReference>
<sequence length="106" mass="11906">MSDYFGQRNKDIYSRTAASLCTPSHLTMTIINRENSFTSNQSGETVDHVSLYLRPFAFGAPTGGNAPCSNMFGKKILNLKKLLPNEQTAILLILQARYRQYQATTR</sequence>
<gene>
    <name evidence="1" type="ORF">T05_4010</name>
</gene>
<comment type="caution">
    <text evidence="1">The sequence shown here is derived from an EMBL/GenBank/DDBJ whole genome shotgun (WGS) entry which is preliminary data.</text>
</comment>
<accession>A0A0V0T3Z7</accession>
<name>A0A0V0T3Z7_9BILA</name>
<dbReference type="AlphaFoldDB" id="A0A0V0T3Z7"/>
<keyword evidence="2" id="KW-1185">Reference proteome</keyword>
<reference evidence="1 2" key="1">
    <citation type="submission" date="2015-01" db="EMBL/GenBank/DDBJ databases">
        <title>Evolution of Trichinella species and genotypes.</title>
        <authorList>
            <person name="Korhonen P.K."/>
            <person name="Edoardo P."/>
            <person name="Giuseppe L.R."/>
            <person name="Gasser R.B."/>
        </authorList>
    </citation>
    <scope>NUCLEOTIDE SEQUENCE [LARGE SCALE GENOMIC DNA]</scope>
    <source>
        <strain evidence="1">ISS417</strain>
    </source>
</reference>
<protein>
    <submittedName>
        <fullName evidence="1">Uncharacterized protein</fullName>
    </submittedName>
</protein>
<proteinExistence type="predicted"/>